<gene>
    <name evidence="2" type="primary">lysB</name>
    <name evidence="2" type="ORF">AAF463_16615</name>
</gene>
<evidence type="ECO:0000313" key="2">
    <source>
        <dbReference type="EMBL" id="XBV44201.1"/>
    </source>
</evidence>
<reference evidence="2" key="1">
    <citation type="submission" date="2024-06" db="EMBL/GenBank/DDBJ databases">
        <title>Multiomics insights into the TNT degradation mechanism by Pantoea sp. BJ2 isolated from an ammunition destruction site.</title>
        <authorList>
            <person name="Luo J."/>
        </authorList>
    </citation>
    <scope>NUCLEOTIDE SEQUENCE</scope>
    <source>
        <strain evidence="2">BJ2</strain>
    </source>
</reference>
<dbReference type="InterPro" id="IPR020000">
    <property type="entry name" value="Phage_P2_LysB"/>
</dbReference>
<name>A0AAU7TU45_9GAMM</name>
<dbReference type="NCBIfam" id="TIGR03495">
    <property type="entry name" value="phage_LysB"/>
    <property type="match status" value="1"/>
</dbReference>
<sequence length="142" mass="15810">MMRALAAVVLVLIAALGVQSWRLSTAHNKIDAQVKDLAAQGKKLSQKNGQLIALNILTQTSSRAQTQLYAAAEQNGTLLRDRQRTIEELKRENDELRRWADASLPDPVIRLRQRPPLTGGQSYREWLSANHPVPPGRSRTAP</sequence>
<dbReference type="EMBL" id="CP158292">
    <property type="protein sequence ID" value="XBV44201.1"/>
    <property type="molecule type" value="Genomic_DNA"/>
</dbReference>
<accession>A0AAU7TU45</accession>
<organism evidence="2">
    <name type="scientific">Pantoea sp. BJ2</name>
    <dbReference type="NCBI Taxonomy" id="3141322"/>
    <lineage>
        <taxon>Bacteria</taxon>
        <taxon>Pseudomonadati</taxon>
        <taxon>Pseudomonadota</taxon>
        <taxon>Gammaproteobacteria</taxon>
        <taxon>Enterobacterales</taxon>
        <taxon>Erwiniaceae</taxon>
        <taxon>Pantoea</taxon>
    </lineage>
</organism>
<dbReference type="RefSeq" id="WP_350261140.1">
    <property type="nucleotide sequence ID" value="NZ_CP158292.1"/>
</dbReference>
<evidence type="ECO:0000256" key="1">
    <source>
        <dbReference type="SAM" id="MobiDB-lite"/>
    </source>
</evidence>
<protein>
    <submittedName>
        <fullName evidence="2">Rz-like lysis system protein LysB</fullName>
    </submittedName>
</protein>
<dbReference type="AlphaFoldDB" id="A0AAU7TU45"/>
<proteinExistence type="predicted"/>
<feature type="region of interest" description="Disordered" evidence="1">
    <location>
        <begin position="110"/>
        <end position="142"/>
    </location>
</feature>